<keyword evidence="3" id="KW-1185">Reference proteome</keyword>
<gene>
    <name evidence="2" type="ORF">ESB13_19880</name>
</gene>
<name>A0A4Q1D298_9BACT</name>
<dbReference type="AlphaFoldDB" id="A0A4Q1D298"/>
<evidence type="ECO:0000313" key="3">
    <source>
        <dbReference type="Proteomes" id="UP000290545"/>
    </source>
</evidence>
<dbReference type="Pfam" id="PF04542">
    <property type="entry name" value="Sigma70_r2"/>
    <property type="match status" value="1"/>
</dbReference>
<protein>
    <recommendedName>
        <fullName evidence="1">RNA polymerase sigma-70 region 2 domain-containing protein</fullName>
    </recommendedName>
</protein>
<organism evidence="2 3">
    <name type="scientific">Filimonas effusa</name>
    <dbReference type="NCBI Taxonomy" id="2508721"/>
    <lineage>
        <taxon>Bacteria</taxon>
        <taxon>Pseudomonadati</taxon>
        <taxon>Bacteroidota</taxon>
        <taxon>Chitinophagia</taxon>
        <taxon>Chitinophagales</taxon>
        <taxon>Chitinophagaceae</taxon>
        <taxon>Filimonas</taxon>
    </lineage>
</organism>
<comment type="caution">
    <text evidence="2">The sequence shown here is derived from an EMBL/GenBank/DDBJ whole genome shotgun (WGS) entry which is preliminary data.</text>
</comment>
<feature type="domain" description="RNA polymerase sigma-70 region 2" evidence="1">
    <location>
        <begin position="21"/>
        <end position="80"/>
    </location>
</feature>
<accession>A0A4Q1D298</accession>
<dbReference type="Proteomes" id="UP000290545">
    <property type="component" value="Unassembled WGS sequence"/>
</dbReference>
<dbReference type="Gene3D" id="1.10.1740.10">
    <property type="match status" value="1"/>
</dbReference>
<dbReference type="EMBL" id="SDHZ01000004">
    <property type="protein sequence ID" value="RXK81201.1"/>
    <property type="molecule type" value="Genomic_DNA"/>
</dbReference>
<evidence type="ECO:0000313" key="2">
    <source>
        <dbReference type="EMBL" id="RXK81201.1"/>
    </source>
</evidence>
<dbReference type="OrthoDB" id="764811at2"/>
<reference evidence="2 3" key="1">
    <citation type="submission" date="2019-01" db="EMBL/GenBank/DDBJ databases">
        <title>Filimonas sp. strain TTM-71.</title>
        <authorList>
            <person name="Chen W.-M."/>
        </authorList>
    </citation>
    <scope>NUCLEOTIDE SEQUENCE [LARGE SCALE GENOMIC DNA]</scope>
    <source>
        <strain evidence="2 3">TTM-71</strain>
    </source>
</reference>
<dbReference type="SUPFAM" id="SSF88946">
    <property type="entry name" value="Sigma2 domain of RNA polymerase sigma factors"/>
    <property type="match status" value="1"/>
</dbReference>
<dbReference type="RefSeq" id="WP_129005455.1">
    <property type="nucleotide sequence ID" value="NZ_SDHZ01000004.1"/>
</dbReference>
<dbReference type="InterPro" id="IPR007627">
    <property type="entry name" value="RNA_pol_sigma70_r2"/>
</dbReference>
<dbReference type="GO" id="GO:0006352">
    <property type="term" value="P:DNA-templated transcription initiation"/>
    <property type="evidence" value="ECO:0007669"/>
    <property type="project" value="InterPro"/>
</dbReference>
<dbReference type="InterPro" id="IPR013325">
    <property type="entry name" value="RNA_pol_sigma_r2"/>
</dbReference>
<evidence type="ECO:0000259" key="1">
    <source>
        <dbReference type="Pfam" id="PF04542"/>
    </source>
</evidence>
<sequence length="108" mass="12525">MQNHQLIQLFQTRNQAGFEYLYSRYSGALYGYITRVVDDRQVAEGILKNSFVEIWKACPGFDLNRGSLFSCLLRITTQLLMAYATERGVNRHEAIQRIMRANGNIIYN</sequence>
<proteinExistence type="predicted"/>
<dbReference type="GO" id="GO:0003700">
    <property type="term" value="F:DNA-binding transcription factor activity"/>
    <property type="evidence" value="ECO:0007669"/>
    <property type="project" value="InterPro"/>
</dbReference>